<keyword evidence="1" id="KW-0493">Microtubule</keyword>
<organism evidence="8 9">
    <name type="scientific">Boothiomyces macroporosus</name>
    <dbReference type="NCBI Taxonomy" id="261099"/>
    <lineage>
        <taxon>Eukaryota</taxon>
        <taxon>Fungi</taxon>
        <taxon>Fungi incertae sedis</taxon>
        <taxon>Chytridiomycota</taxon>
        <taxon>Chytridiomycota incertae sedis</taxon>
        <taxon>Chytridiomycetes</taxon>
        <taxon>Rhizophydiales</taxon>
        <taxon>Terramycetaceae</taxon>
        <taxon>Boothiomyces</taxon>
    </lineage>
</organism>
<dbReference type="InterPro" id="IPR044986">
    <property type="entry name" value="KIF15/KIN-12"/>
</dbReference>
<evidence type="ECO:0000256" key="4">
    <source>
        <dbReference type="ARBA" id="ARBA00023054"/>
    </source>
</evidence>
<feature type="coiled-coil region" evidence="6">
    <location>
        <begin position="145"/>
        <end position="243"/>
    </location>
</feature>
<dbReference type="AlphaFoldDB" id="A0AAD5YAR5"/>
<keyword evidence="9" id="KW-1185">Reference proteome</keyword>
<proteinExistence type="predicted"/>
<reference evidence="8" key="1">
    <citation type="submission" date="2020-05" db="EMBL/GenBank/DDBJ databases">
        <title>Phylogenomic resolution of chytrid fungi.</title>
        <authorList>
            <person name="Stajich J.E."/>
            <person name="Amses K."/>
            <person name="Simmons R."/>
            <person name="Seto K."/>
            <person name="Myers J."/>
            <person name="Bonds A."/>
            <person name="Quandt C.A."/>
            <person name="Barry K."/>
            <person name="Liu P."/>
            <person name="Grigoriev I."/>
            <person name="Longcore J.E."/>
            <person name="James T.Y."/>
        </authorList>
    </citation>
    <scope>NUCLEOTIDE SEQUENCE</scope>
    <source>
        <strain evidence="8">PLAUS21</strain>
    </source>
</reference>
<feature type="coiled-coil region" evidence="6">
    <location>
        <begin position="1043"/>
        <end position="1084"/>
    </location>
</feature>
<feature type="coiled-coil region" evidence="6">
    <location>
        <begin position="16"/>
        <end position="43"/>
    </location>
</feature>
<evidence type="ECO:0000256" key="2">
    <source>
        <dbReference type="ARBA" id="ARBA00022741"/>
    </source>
</evidence>
<keyword evidence="2" id="KW-0547">Nucleotide-binding</keyword>
<feature type="coiled-coil region" evidence="6">
    <location>
        <begin position="745"/>
        <end position="825"/>
    </location>
</feature>
<keyword evidence="5" id="KW-0505">Motor protein</keyword>
<evidence type="ECO:0000313" key="8">
    <source>
        <dbReference type="EMBL" id="KAJ3261329.1"/>
    </source>
</evidence>
<keyword evidence="4 6" id="KW-0175">Coiled coil</keyword>
<feature type="compositionally biased region" description="Low complexity" evidence="7">
    <location>
        <begin position="1145"/>
        <end position="1154"/>
    </location>
</feature>
<name>A0AAD5YAR5_9FUNG</name>
<feature type="coiled-coil region" evidence="6">
    <location>
        <begin position="650"/>
        <end position="688"/>
    </location>
</feature>
<dbReference type="EMBL" id="JADGKB010000006">
    <property type="protein sequence ID" value="KAJ3261329.1"/>
    <property type="molecule type" value="Genomic_DNA"/>
</dbReference>
<protein>
    <submittedName>
        <fullName evidence="8">Uncharacterized protein</fullName>
    </submittedName>
</protein>
<feature type="coiled-coil region" evidence="6">
    <location>
        <begin position="356"/>
        <end position="412"/>
    </location>
</feature>
<feature type="region of interest" description="Disordered" evidence="7">
    <location>
        <begin position="1117"/>
        <end position="1186"/>
    </location>
</feature>
<accession>A0AAD5YAR5</accession>
<sequence>MSLKWDDIDSRQLKVKQQAKELKDFLIQQNEEVKKRKKQEKIDEREAYRKIVLGVNDSPPLKPIKTLPASVPAVPATITNSLIPLPTIAGIEPLTTLPLISTDPYPRIMPEEISTKLQFSENQILQERRARAVVENELQSGKYLIATLSAKVDSLQESIRNENANRLEITKHFSQRDQEAREALARLTQKLEMESQKVQRLVSELAASKQRESIVGTEQDGQIKALNDKINILTSKLETYAQKTNEVGNSLNFQSRELSMEARKQSDSLKSIKMHENALNALSEAVGTTSEALSKKMQVAANELFQKIEQEARARRLLEESIHHDTQEYRRMIERQFVDRVDSLQHATSSQIDSDRQEFEKIANALQTKLLRLESTTFDGQEQLAQLISQRLQLLDTQLQDLEHSNKKLETRMVTFVSELSHQFEAGLIQSEEKNEKRYKDVNKNVVAVQKIVHESILLSEKTLLDKIKSLEDVLRAEIKSRMDTDSKLGELSSLCEAKFSGIQTQIESIQAGMEEHKQENAKILNLIKSTALQLSKSQDRWTSTLETEISGVKNQVSKNKVILENQMNGTRQELLENLHQIAKVNQEENLKTFKGLETLVQSNSDQVISLTQDLSTLKEDTQKAANVQLAHLDATFEALKVDLAGKCTINEFQEKSGELNAAVNDVKNQAKQDLDKLEERIGKFVSAEDLEDTKLLLSNLTVRVDSSEKLISDTKLSLSTQLEKNKLEISQVSQEFEKKAFTRINELVEKIDSTNMRLSELDQNILENESKKNVLLVEVASTEKQLQKDVKKIEQEVAQCSAQNAELLEKIAEQHRTISKSRNELEAYIIDENVKNKDAVTQCQKHINSVGETTKRLTELLNETNTKLSKSLIDMAAVSREYADEVVGAKEKEILEIIDSTKKEQEKITATVEANSKAILILNNQTETENKGMETINAELDGLRNKVEEHDLWMEQVKFIANSNNSVQDLDTKVKKITMQIESNSSEVDRLRKTVHSQEQLLESKLAESANQMTIVNLELQTKSKMFNDLQSQLKDKIDNRQKECHKSNEQIAAEIKNLKNELSKVMVENAKLQTEMAGVKEETDAKVNHQNIENLISPISVKLDKLTRQMDHIDSEIQESKPRSAKLVPGSFYKPTHLKIEPSETLPESTPESSRREQIKSSGSEKVDQDEPFPLQHTPSNLEF</sequence>
<dbReference type="GO" id="GO:0005524">
    <property type="term" value="F:ATP binding"/>
    <property type="evidence" value="ECO:0007669"/>
    <property type="project" value="UniProtKB-KW"/>
</dbReference>
<gene>
    <name evidence="8" type="ORF">HK103_005937</name>
</gene>
<dbReference type="PANTHER" id="PTHR37739">
    <property type="entry name" value="KINESIN-LIKE PROTEIN KIN-12D"/>
    <property type="match status" value="1"/>
</dbReference>
<dbReference type="PANTHER" id="PTHR37739:SF16">
    <property type="entry name" value="KINESIN-LIKE PROTEIN"/>
    <property type="match status" value="1"/>
</dbReference>
<comment type="caution">
    <text evidence="8">The sequence shown here is derived from an EMBL/GenBank/DDBJ whole genome shotgun (WGS) entry which is preliminary data.</text>
</comment>
<feature type="compositionally biased region" description="Basic and acidic residues" evidence="7">
    <location>
        <begin position="1155"/>
        <end position="1171"/>
    </location>
</feature>
<dbReference type="Proteomes" id="UP001210925">
    <property type="component" value="Unassembled WGS sequence"/>
</dbReference>
<evidence type="ECO:0000256" key="3">
    <source>
        <dbReference type="ARBA" id="ARBA00022840"/>
    </source>
</evidence>
<evidence type="ECO:0000256" key="7">
    <source>
        <dbReference type="SAM" id="MobiDB-lite"/>
    </source>
</evidence>
<keyword evidence="3" id="KW-0067">ATP-binding</keyword>
<evidence type="ECO:0000313" key="9">
    <source>
        <dbReference type="Proteomes" id="UP001210925"/>
    </source>
</evidence>
<evidence type="ECO:0000256" key="6">
    <source>
        <dbReference type="SAM" id="Coils"/>
    </source>
</evidence>
<evidence type="ECO:0000256" key="5">
    <source>
        <dbReference type="ARBA" id="ARBA00023175"/>
    </source>
</evidence>
<evidence type="ECO:0000256" key="1">
    <source>
        <dbReference type="ARBA" id="ARBA00022701"/>
    </source>
</evidence>
<dbReference type="GO" id="GO:0005874">
    <property type="term" value="C:microtubule"/>
    <property type="evidence" value="ECO:0007669"/>
    <property type="project" value="UniProtKB-KW"/>
</dbReference>